<sequence length="140" mass="15730">MGNVLSRLNLNDDKQEAEDVSADGRTIFLTFSKGYPIFEIEVREFFSRKFGDLIDGVFMQEVPAEKQSLYAHLVVPFTSSIPIVLEGKNKAKFFINGKHVWARKYVLKSKSPGEPSSLATSIYVIGFGFKSLSLCKNEVE</sequence>
<organism evidence="1 2">
    <name type="scientific">Prunus yedoensis var. nudiflora</name>
    <dbReference type="NCBI Taxonomy" id="2094558"/>
    <lineage>
        <taxon>Eukaryota</taxon>
        <taxon>Viridiplantae</taxon>
        <taxon>Streptophyta</taxon>
        <taxon>Embryophyta</taxon>
        <taxon>Tracheophyta</taxon>
        <taxon>Spermatophyta</taxon>
        <taxon>Magnoliopsida</taxon>
        <taxon>eudicotyledons</taxon>
        <taxon>Gunneridae</taxon>
        <taxon>Pentapetalae</taxon>
        <taxon>rosids</taxon>
        <taxon>fabids</taxon>
        <taxon>Rosales</taxon>
        <taxon>Rosaceae</taxon>
        <taxon>Amygdaloideae</taxon>
        <taxon>Amygdaleae</taxon>
        <taxon>Prunus</taxon>
    </lineage>
</organism>
<accession>A0A314ZI37</accession>
<evidence type="ECO:0000313" key="2">
    <source>
        <dbReference type="Proteomes" id="UP000250321"/>
    </source>
</evidence>
<dbReference type="EMBL" id="PJQY01000127">
    <property type="protein sequence ID" value="PQQ18023.1"/>
    <property type="molecule type" value="Genomic_DNA"/>
</dbReference>
<dbReference type="Proteomes" id="UP000250321">
    <property type="component" value="Unassembled WGS sequence"/>
</dbReference>
<keyword evidence="2" id="KW-1185">Reference proteome</keyword>
<dbReference type="OrthoDB" id="1882251at2759"/>
<comment type="caution">
    <text evidence="1">The sequence shown here is derived from an EMBL/GenBank/DDBJ whole genome shotgun (WGS) entry which is preliminary data.</text>
</comment>
<name>A0A314ZI37_PRUYE</name>
<dbReference type="PANTHER" id="PTHR33527:SF28">
    <property type="entry name" value="GB|AAD43168.1"/>
    <property type="match status" value="1"/>
</dbReference>
<dbReference type="STRING" id="2094558.A0A314ZI37"/>
<gene>
    <name evidence="1" type="ORF">Pyn_38891</name>
</gene>
<reference evidence="1 2" key="1">
    <citation type="submission" date="2018-02" db="EMBL/GenBank/DDBJ databases">
        <title>Draft genome of wild Prunus yedoensis var. nudiflora.</title>
        <authorList>
            <person name="Baek S."/>
            <person name="Kim J.-H."/>
            <person name="Choi K."/>
            <person name="Kim G.-B."/>
            <person name="Cho A."/>
            <person name="Jang H."/>
            <person name="Shin C.-H."/>
            <person name="Yu H.-J."/>
            <person name="Mun J.-H."/>
        </authorList>
    </citation>
    <scope>NUCLEOTIDE SEQUENCE [LARGE SCALE GENOMIC DNA]</scope>
    <source>
        <strain evidence="2">cv. Jeju island</strain>
        <tissue evidence="1">Leaf</tissue>
    </source>
</reference>
<dbReference type="PANTHER" id="PTHR33527">
    <property type="entry name" value="OS07G0274300 PROTEIN"/>
    <property type="match status" value="1"/>
</dbReference>
<protein>
    <submittedName>
        <fullName evidence="1">Uncharacterized protein</fullName>
    </submittedName>
</protein>
<evidence type="ECO:0000313" key="1">
    <source>
        <dbReference type="EMBL" id="PQQ18023.1"/>
    </source>
</evidence>
<dbReference type="AlphaFoldDB" id="A0A314ZI37"/>
<proteinExistence type="predicted"/>